<keyword evidence="19" id="KW-1185">Reference proteome</keyword>
<dbReference type="SUPFAM" id="SSF54211">
    <property type="entry name" value="Ribosomal protein S5 domain 2-like"/>
    <property type="match status" value="1"/>
</dbReference>
<feature type="transmembrane region" description="Helical" evidence="15">
    <location>
        <begin position="229"/>
        <end position="250"/>
    </location>
</feature>
<feature type="transmembrane region" description="Helical" evidence="15">
    <location>
        <begin position="53"/>
        <end position="71"/>
    </location>
</feature>
<dbReference type="NCBIfam" id="NF001960">
    <property type="entry name" value="PRK00733.3-5"/>
    <property type="match status" value="1"/>
</dbReference>
<feature type="transmembrane region" description="Helical" evidence="15">
    <location>
        <begin position="362"/>
        <end position="384"/>
    </location>
</feature>
<dbReference type="Gene3D" id="3.40.50.150">
    <property type="entry name" value="Vaccinia Virus protein VP39"/>
    <property type="match status" value="1"/>
</dbReference>
<dbReference type="Proteomes" id="UP000591131">
    <property type="component" value="Unassembled WGS sequence"/>
</dbReference>
<keyword evidence="2" id="KW-0813">Transport</keyword>
<keyword evidence="6 15" id="KW-0812">Transmembrane</keyword>
<dbReference type="GO" id="GO:0009678">
    <property type="term" value="F:diphosphate hydrolysis-driven proton transmembrane transporter activity"/>
    <property type="evidence" value="ECO:0007669"/>
    <property type="project" value="InterPro"/>
</dbReference>
<feature type="transmembrane region" description="Helical" evidence="15">
    <location>
        <begin position="262"/>
        <end position="283"/>
    </location>
</feature>
<feature type="domain" description="GHMP kinase N-terminal" evidence="16">
    <location>
        <begin position="986"/>
        <end position="1061"/>
    </location>
</feature>
<dbReference type="NCBIfam" id="NF001953">
    <property type="entry name" value="PRK00733.2-1"/>
    <property type="match status" value="1"/>
</dbReference>
<keyword evidence="9" id="KW-0067">ATP-binding</keyword>
<comment type="subcellular location">
    <subcellularLocation>
        <location evidence="1">Endomembrane system</location>
        <topology evidence="1">Multi-pass membrane protein</topology>
    </subcellularLocation>
</comment>
<dbReference type="InterPro" id="IPR029063">
    <property type="entry name" value="SAM-dependent_MTases_sf"/>
</dbReference>
<dbReference type="Gene3D" id="3.30.70.890">
    <property type="entry name" value="GHMP kinase, C-terminal domain"/>
    <property type="match status" value="1"/>
</dbReference>
<evidence type="ECO:0000256" key="1">
    <source>
        <dbReference type="ARBA" id="ARBA00004127"/>
    </source>
</evidence>
<feature type="transmembrane region" description="Helical" evidence="15">
    <location>
        <begin position="735"/>
        <end position="754"/>
    </location>
</feature>
<evidence type="ECO:0000256" key="3">
    <source>
        <dbReference type="ARBA" id="ARBA00022603"/>
    </source>
</evidence>
<dbReference type="GO" id="GO:0050515">
    <property type="term" value="F:4-(cytidine 5'-diphospho)-2-C-methyl-D-erythritol kinase activity"/>
    <property type="evidence" value="ECO:0007669"/>
    <property type="project" value="InterPro"/>
</dbReference>
<dbReference type="GO" id="GO:0160107">
    <property type="term" value="F:tRNA (adenine(58)-N1)-methyltransferase activity"/>
    <property type="evidence" value="ECO:0007669"/>
    <property type="project" value="InterPro"/>
</dbReference>
<feature type="transmembrane region" description="Helical" evidence="15">
    <location>
        <begin position="127"/>
        <end position="149"/>
    </location>
</feature>
<dbReference type="InterPro" id="IPR006204">
    <property type="entry name" value="GHMP_kinase_N_dom"/>
</dbReference>
<evidence type="ECO:0000256" key="7">
    <source>
        <dbReference type="ARBA" id="ARBA00022694"/>
    </source>
</evidence>
<feature type="transmembrane region" description="Helical" evidence="15">
    <location>
        <begin position="438"/>
        <end position="461"/>
    </location>
</feature>
<feature type="transmembrane region" description="Helical" evidence="15">
    <location>
        <begin position="595"/>
        <end position="613"/>
    </location>
</feature>
<dbReference type="GO" id="GO:0016114">
    <property type="term" value="P:terpenoid biosynthetic process"/>
    <property type="evidence" value="ECO:0007669"/>
    <property type="project" value="InterPro"/>
</dbReference>
<evidence type="ECO:0000256" key="13">
    <source>
        <dbReference type="ARBA" id="ARBA00023065"/>
    </source>
</evidence>
<feature type="transmembrane region" description="Helical" evidence="15">
    <location>
        <begin position="83"/>
        <end position="102"/>
    </location>
</feature>
<dbReference type="Pfam" id="PF08704">
    <property type="entry name" value="GCD14"/>
    <property type="match status" value="1"/>
</dbReference>
<feature type="transmembrane region" description="Helical" evidence="15">
    <location>
        <begin position="803"/>
        <end position="822"/>
    </location>
</feature>
<feature type="transmembrane region" description="Helical" evidence="15">
    <location>
        <begin position="497"/>
        <end position="515"/>
    </location>
</feature>
<gene>
    <name evidence="18" type="primary">VP2</name>
    <name evidence="18" type="ORF">FOL47_005075</name>
</gene>
<evidence type="ECO:0000256" key="10">
    <source>
        <dbReference type="ARBA" id="ARBA00022842"/>
    </source>
</evidence>
<dbReference type="HAMAP" id="MF_01129">
    <property type="entry name" value="PPase_energized_pump"/>
    <property type="match status" value="1"/>
</dbReference>
<dbReference type="PROSITE" id="PS51620">
    <property type="entry name" value="SAM_TRM61"/>
    <property type="match status" value="1"/>
</dbReference>
<dbReference type="GO" id="GO:0004427">
    <property type="term" value="F:inorganic diphosphate phosphatase activity"/>
    <property type="evidence" value="ECO:0007669"/>
    <property type="project" value="InterPro"/>
</dbReference>
<dbReference type="HAMAP" id="MF_00061">
    <property type="entry name" value="IspE"/>
    <property type="match status" value="1"/>
</dbReference>
<keyword evidence="18" id="KW-0560">Oxidoreductase</keyword>
<keyword evidence="7" id="KW-0819">tRNA processing</keyword>
<evidence type="ECO:0000259" key="16">
    <source>
        <dbReference type="Pfam" id="PF00288"/>
    </source>
</evidence>
<feature type="transmembrane region" description="Helical" evidence="15">
    <location>
        <begin position="170"/>
        <end position="193"/>
    </location>
</feature>
<keyword evidence="18" id="KW-0575">Peroxidase</keyword>
<feature type="transmembrane region" description="Helical" evidence="15">
    <location>
        <begin position="527"/>
        <end position="551"/>
    </location>
</feature>
<reference evidence="18 19" key="1">
    <citation type="submission" date="2020-04" db="EMBL/GenBank/DDBJ databases">
        <title>Perkinsus chesapeaki whole genome sequence.</title>
        <authorList>
            <person name="Bogema D.R."/>
        </authorList>
    </citation>
    <scope>NUCLEOTIDE SEQUENCE [LARGE SCALE GENOMIC DNA]</scope>
    <source>
        <strain evidence="18">ATCC PRA-425</strain>
    </source>
</reference>
<dbReference type="GO" id="GO:0030488">
    <property type="term" value="P:tRNA methylation"/>
    <property type="evidence" value="ECO:0007669"/>
    <property type="project" value="InterPro"/>
</dbReference>
<evidence type="ECO:0000256" key="15">
    <source>
        <dbReference type="SAM" id="Phobius"/>
    </source>
</evidence>
<evidence type="ECO:0000256" key="2">
    <source>
        <dbReference type="ARBA" id="ARBA00022448"/>
    </source>
</evidence>
<dbReference type="InterPro" id="IPR036554">
    <property type="entry name" value="GHMP_kinase_C_sf"/>
</dbReference>
<keyword evidence="3" id="KW-0489">Methyltransferase</keyword>
<keyword evidence="5" id="KW-0949">S-adenosyl-L-methionine</keyword>
<dbReference type="GO" id="GO:0004601">
    <property type="term" value="F:peroxidase activity"/>
    <property type="evidence" value="ECO:0007669"/>
    <property type="project" value="UniProtKB-KW"/>
</dbReference>
<keyword evidence="12 15" id="KW-1133">Transmembrane helix</keyword>
<keyword evidence="8" id="KW-0547">Nucleotide-binding</keyword>
<dbReference type="InterPro" id="IPR020568">
    <property type="entry name" value="Ribosomal_Su5_D2-typ_SF"/>
</dbReference>
<feature type="domain" description="tRNA (adenine(58)-N(1))-methyltransferase catalytic subunit TRM61 C-terminal" evidence="17">
    <location>
        <begin position="1289"/>
        <end position="1516"/>
    </location>
</feature>
<evidence type="ECO:0000256" key="9">
    <source>
        <dbReference type="ARBA" id="ARBA00022840"/>
    </source>
</evidence>
<evidence type="ECO:0000256" key="8">
    <source>
        <dbReference type="ARBA" id="ARBA00022741"/>
    </source>
</evidence>
<sequence>MSVEMNGMPPIPEAFGGPMVNYQSSRKDKQYTSEIERMIYVYNQMDWKAKKTITYSLLGGYFSLLLIFRLCASDFATLATASALLTSIYALFFAFWLAAFVFRHDEGDAVMQSIADPIREGSEGFFAVQYGTIAKISVLAAFLLFMLYISRDDTFLAAVGGGKATRVSSIAMALITACTFLIGAFCSALAGYAGMWVSVRANVRVSSAARRCYNTAIQLCFRAGGFASLVNVAMVIGGLSFIMIVLRIIYPTLEFQQAPLLLVGYGFGASLVAMFAQLGGGIYTKGADVGADLVGKVEAGIPEDDPRNPATIADLVGDNVGDCAGQCADTFESIAAEILSAMILGGSLADEGSMNKGVTAGFVAFPLAVHCMDMVVSSVGMMLIRAKKGMPTHSAKDTADEDPMKIMKRAYSVTLFLATIGFLILCRSFLWVPNTSSWAWFFGCGAVGMTCSYLFVIITQYYTDYEHNKVRSIAYASTTGPATNIIAGMAVGLESTAAPVLCISVALVSSYYMGMQATAGVVPASEAAVSGLFGTAVATMGMLSTAVFVLAMSNFGPIADNAGGIVEMSQQAEEVRLITDKLDAVGNVTKANTKGFSVGTAALACFLLFAAFMDEVSVYTNKKFESVDLARCEVFVGGILGACLVFLFAAWAMNAVGRAAAQVVTEVRRQFKERPGIMNWSEKPDYYTCIAIVSRSALREMIRPGALAALSPVIVGFVFRVIGSYRGDPTLGAQVIAAFLMFSTATGILMALFLNNAGGAWDNAKKYIEITGCHGGKNSEAHKASVVGDTVGDPCKDTAGPSVHVLIKLVSTVTMVLTPVFCGQIATGSGGVAGAGRQERRSVLGGLTLLLTISVLLCYGIGQLFLAPPAHKPMAWGPALGPVVSTNTASTRAIGWSWGSTAAVMAAAVIAVGAVARRATLELFSPAKVNTFLKITGRTEPPNSMHTMVSQFHTISLGDWMKISTIDGSKDTLQCDDPSVPTDERNLVLKAFGLFRQKTGSEQHFSVLLTKRCPNQAGLGGGSSNGATALWAANRLTHYGADDETLARWSRELGSDLPFFLASRGAALCSGVGDEVFPMTPEAIGGSGGMVFVKPPFGLPTPAVYKEYARGHGPSPRPLNDLTRGAVELRPELLDMAKDMEEIMGLKGVSMSGSGSCLFGYGKPDDVEKFKSKYPGVAVWPDIVPVFRKADEWYSASEGSSTDSFVSIVWLLQMSTAHQAPPAPLSAGDFVLLYRSFDSIIQVPSLTPGGITNCRHGAFHHDDIIGKLTWGETCEPRTSQEKFKRGMVLLRPTPALITDTVKHRTQIIYHGDISMILTGLDIRPGKKVVEAGTGSGSLSTSLAQALRHHGEDRSLDGHLYTFEYHEPRFAEAKADFDRYGYSDIITIQHRDVIHDGLPDELVGMDAVFWDLPAPWKCIKTARRHLKEGGLLCTFSPCIEQVMKNCAAMAEEGFTSIRTYECMLKEWGVMSTAKLNRARKRGRDDRAKNAVVSGEVEQLSYQLPMRGHTSYLTFATKCLDDEKDQPDFSVSVEQILAAKAQTSSASE</sequence>
<keyword evidence="11" id="KW-1278">Translocase</keyword>
<evidence type="ECO:0000256" key="14">
    <source>
        <dbReference type="ARBA" id="ARBA00023136"/>
    </source>
</evidence>
<dbReference type="CDD" id="cd02440">
    <property type="entry name" value="AdoMet_MTases"/>
    <property type="match status" value="1"/>
</dbReference>
<accession>A0A7J6LZ13</accession>
<feature type="transmembrane region" description="Helical" evidence="15">
    <location>
        <begin position="843"/>
        <end position="866"/>
    </location>
</feature>
<protein>
    <submittedName>
        <fullName evidence="18">VP, versatile peroxidase</fullName>
    </submittedName>
</protein>
<dbReference type="EMBL" id="JAAPAO010000285">
    <property type="protein sequence ID" value="KAF4664529.1"/>
    <property type="molecule type" value="Genomic_DNA"/>
</dbReference>
<dbReference type="InterPro" id="IPR049470">
    <property type="entry name" value="TRM61_C"/>
</dbReference>
<evidence type="ECO:0000256" key="11">
    <source>
        <dbReference type="ARBA" id="ARBA00022967"/>
    </source>
</evidence>
<dbReference type="NCBIfam" id="TIGR01104">
    <property type="entry name" value="V_PPase"/>
    <property type="match status" value="1"/>
</dbReference>
<dbReference type="Gene3D" id="3.30.230.10">
    <property type="match status" value="1"/>
</dbReference>
<dbReference type="GO" id="GO:0005524">
    <property type="term" value="F:ATP binding"/>
    <property type="evidence" value="ECO:0007669"/>
    <property type="project" value="UniProtKB-KW"/>
</dbReference>
<dbReference type="GO" id="GO:0012505">
    <property type="term" value="C:endomembrane system"/>
    <property type="evidence" value="ECO:0007669"/>
    <property type="project" value="UniProtKB-SubCell"/>
</dbReference>
<evidence type="ECO:0000313" key="19">
    <source>
        <dbReference type="Proteomes" id="UP000591131"/>
    </source>
</evidence>
<feature type="transmembrane region" description="Helical" evidence="15">
    <location>
        <begin position="705"/>
        <end position="723"/>
    </location>
</feature>
<keyword evidence="4" id="KW-0808">Transferase</keyword>
<dbReference type="OrthoDB" id="5210at2759"/>
<dbReference type="GO" id="GO:0031515">
    <property type="term" value="C:tRNA (m1A) methyltransferase complex"/>
    <property type="evidence" value="ECO:0007669"/>
    <property type="project" value="InterPro"/>
</dbReference>
<evidence type="ECO:0000259" key="17">
    <source>
        <dbReference type="Pfam" id="PF08704"/>
    </source>
</evidence>
<keyword evidence="13" id="KW-0406">Ion transport</keyword>
<dbReference type="SUPFAM" id="SSF55060">
    <property type="entry name" value="GHMP Kinase, C-terminal domain"/>
    <property type="match status" value="1"/>
</dbReference>
<feature type="transmembrane region" description="Helical" evidence="15">
    <location>
        <begin position="896"/>
        <end position="916"/>
    </location>
</feature>
<dbReference type="Pfam" id="PF03030">
    <property type="entry name" value="H_PPase"/>
    <property type="match status" value="1"/>
</dbReference>
<dbReference type="GO" id="GO:0016020">
    <property type="term" value="C:membrane"/>
    <property type="evidence" value="ECO:0007669"/>
    <property type="project" value="InterPro"/>
</dbReference>
<organism evidence="18 19">
    <name type="scientific">Perkinsus chesapeaki</name>
    <name type="common">Clam parasite</name>
    <name type="synonym">Perkinsus andrewsi</name>
    <dbReference type="NCBI Taxonomy" id="330153"/>
    <lineage>
        <taxon>Eukaryota</taxon>
        <taxon>Sar</taxon>
        <taxon>Alveolata</taxon>
        <taxon>Perkinsozoa</taxon>
        <taxon>Perkinsea</taxon>
        <taxon>Perkinsida</taxon>
        <taxon>Perkinsidae</taxon>
        <taxon>Perkinsus</taxon>
    </lineage>
</organism>
<keyword evidence="10" id="KW-0460">Magnesium</keyword>
<keyword evidence="14 15" id="KW-0472">Membrane</keyword>
<evidence type="ECO:0000256" key="6">
    <source>
        <dbReference type="ARBA" id="ARBA00022692"/>
    </source>
</evidence>
<dbReference type="InterPro" id="IPR004131">
    <property type="entry name" value="PPase-energised_H-pump"/>
</dbReference>
<evidence type="ECO:0000256" key="12">
    <source>
        <dbReference type="ARBA" id="ARBA00022989"/>
    </source>
</evidence>
<dbReference type="InterPro" id="IPR004424">
    <property type="entry name" value="IspE"/>
</dbReference>
<comment type="caution">
    <text evidence="18">The sequence shown here is derived from an EMBL/GenBank/DDBJ whole genome shotgun (WGS) entry which is preliminary data.</text>
</comment>
<dbReference type="Gene3D" id="3.10.330.20">
    <property type="match status" value="1"/>
</dbReference>
<evidence type="ECO:0000256" key="5">
    <source>
        <dbReference type="ARBA" id="ARBA00022691"/>
    </source>
</evidence>
<feature type="transmembrane region" description="Helical" evidence="15">
    <location>
        <begin position="634"/>
        <end position="653"/>
    </location>
</feature>
<name>A0A7J6LZ13_PERCH</name>
<evidence type="ECO:0000313" key="18">
    <source>
        <dbReference type="EMBL" id="KAF4664529.1"/>
    </source>
</evidence>
<feature type="transmembrane region" description="Helical" evidence="15">
    <location>
        <begin position="413"/>
        <end position="432"/>
    </location>
</feature>
<dbReference type="InterPro" id="IPR014721">
    <property type="entry name" value="Ribsml_uS5_D2-typ_fold_subgr"/>
</dbReference>
<dbReference type="PANTHER" id="PTHR31998">
    <property type="entry name" value="K(+)-INSENSITIVE PYROPHOSPHATE-ENERGIZED PROTON PUMP"/>
    <property type="match status" value="1"/>
</dbReference>
<dbReference type="SUPFAM" id="SSF53335">
    <property type="entry name" value="S-adenosyl-L-methionine-dependent methyltransferases"/>
    <property type="match status" value="1"/>
</dbReference>
<proteinExistence type="inferred from homology"/>
<dbReference type="Pfam" id="PF00288">
    <property type="entry name" value="GHMP_kinases_N"/>
    <property type="match status" value="1"/>
</dbReference>
<evidence type="ECO:0000256" key="4">
    <source>
        <dbReference type="ARBA" id="ARBA00022679"/>
    </source>
</evidence>
<dbReference type="InterPro" id="IPR014816">
    <property type="entry name" value="tRNA_MeTrfase_Gcd14"/>
</dbReference>